<dbReference type="AlphaFoldDB" id="A0A0E0IP57"/>
<evidence type="ECO:0000256" key="3">
    <source>
        <dbReference type="ARBA" id="ARBA00022833"/>
    </source>
</evidence>
<protein>
    <recommendedName>
        <fullName evidence="7">GRF-type domain-containing protein</fullName>
    </recommendedName>
</protein>
<dbReference type="InterPro" id="IPR010666">
    <property type="entry name" value="Znf_GRF"/>
</dbReference>
<evidence type="ECO:0000256" key="6">
    <source>
        <dbReference type="SAM" id="Phobius"/>
    </source>
</evidence>
<keyword evidence="2 4" id="KW-0863">Zinc-finger</keyword>
<evidence type="ECO:0000313" key="9">
    <source>
        <dbReference type="Proteomes" id="UP000006591"/>
    </source>
</evidence>
<keyword evidence="5" id="KW-0175">Coiled coil</keyword>
<evidence type="ECO:0000259" key="7">
    <source>
        <dbReference type="PROSITE" id="PS51999"/>
    </source>
</evidence>
<keyword evidence="9" id="KW-1185">Reference proteome</keyword>
<dbReference type="PANTHER" id="PTHR33248">
    <property type="entry name" value="ZINC ION-BINDING PROTEIN"/>
    <property type="match status" value="1"/>
</dbReference>
<dbReference type="Pfam" id="PF06839">
    <property type="entry name" value="Zn_ribbon_GRF"/>
    <property type="match status" value="1"/>
</dbReference>
<evidence type="ECO:0000256" key="1">
    <source>
        <dbReference type="ARBA" id="ARBA00022723"/>
    </source>
</evidence>
<reference evidence="8" key="2">
    <citation type="submission" date="2018-04" db="EMBL/GenBank/DDBJ databases">
        <title>OnivRS2 (Oryza nivara Reference Sequence Version 2).</title>
        <authorList>
            <person name="Zhang J."/>
            <person name="Kudrna D."/>
            <person name="Lee S."/>
            <person name="Talag J."/>
            <person name="Rajasekar S."/>
            <person name="Welchert J."/>
            <person name="Hsing Y.-I."/>
            <person name="Wing R.A."/>
        </authorList>
    </citation>
    <scope>NUCLEOTIDE SEQUENCE [LARGE SCALE GENOMIC DNA]</scope>
</reference>
<name>A0A0E0IP57_ORYNI</name>
<dbReference type="Proteomes" id="UP000006591">
    <property type="component" value="Chromosome 10"/>
</dbReference>
<evidence type="ECO:0000256" key="5">
    <source>
        <dbReference type="SAM" id="Coils"/>
    </source>
</evidence>
<keyword evidence="6" id="KW-0472">Membrane</keyword>
<dbReference type="EnsemblPlants" id="ONIVA10G01290.1">
    <property type="protein sequence ID" value="ONIVA10G01290.1"/>
    <property type="gene ID" value="ONIVA10G01290"/>
</dbReference>
<dbReference type="HOGENOM" id="CLU_088072_1_0_1"/>
<evidence type="ECO:0000313" key="8">
    <source>
        <dbReference type="EnsemblPlants" id="ONIVA10G01290.1"/>
    </source>
</evidence>
<keyword evidence="6" id="KW-0812">Transmembrane</keyword>
<dbReference type="Gramene" id="ONIVA10G01290.1">
    <property type="protein sequence ID" value="ONIVA10G01290.1"/>
    <property type="gene ID" value="ONIVA10G01290"/>
</dbReference>
<evidence type="ECO:0000256" key="4">
    <source>
        <dbReference type="PROSITE-ProRule" id="PRU01343"/>
    </source>
</evidence>
<feature type="domain" description="GRF-type" evidence="7">
    <location>
        <begin position="37"/>
        <end position="78"/>
    </location>
</feature>
<dbReference type="GO" id="GO:0008270">
    <property type="term" value="F:zinc ion binding"/>
    <property type="evidence" value="ECO:0007669"/>
    <property type="project" value="UniProtKB-KW"/>
</dbReference>
<feature type="coiled-coil region" evidence="5">
    <location>
        <begin position="87"/>
        <end position="114"/>
    </location>
</feature>
<dbReference type="OMA" id="IACYREP"/>
<keyword evidence="3" id="KW-0862">Zinc</keyword>
<dbReference type="eggNOG" id="ENOG502SWHG">
    <property type="taxonomic scope" value="Eukaryota"/>
</dbReference>
<dbReference type="PROSITE" id="PS51999">
    <property type="entry name" value="ZF_GRF"/>
    <property type="match status" value="1"/>
</dbReference>
<proteinExistence type="predicted"/>
<organism evidence="8">
    <name type="scientific">Oryza nivara</name>
    <name type="common">Indian wild rice</name>
    <name type="synonym">Oryza sativa f. spontanea</name>
    <dbReference type="NCBI Taxonomy" id="4536"/>
    <lineage>
        <taxon>Eukaryota</taxon>
        <taxon>Viridiplantae</taxon>
        <taxon>Streptophyta</taxon>
        <taxon>Embryophyta</taxon>
        <taxon>Tracheophyta</taxon>
        <taxon>Spermatophyta</taxon>
        <taxon>Magnoliopsida</taxon>
        <taxon>Liliopsida</taxon>
        <taxon>Poales</taxon>
        <taxon>Poaceae</taxon>
        <taxon>BOP clade</taxon>
        <taxon>Oryzoideae</taxon>
        <taxon>Oryzeae</taxon>
        <taxon>Oryzinae</taxon>
        <taxon>Oryza</taxon>
    </lineage>
</organism>
<feature type="transmembrane region" description="Helical" evidence="6">
    <location>
        <begin position="159"/>
        <end position="177"/>
    </location>
</feature>
<evidence type="ECO:0000256" key="2">
    <source>
        <dbReference type="ARBA" id="ARBA00022771"/>
    </source>
</evidence>
<keyword evidence="6" id="KW-1133">Transmembrane helix</keyword>
<accession>A0A0E0IP57</accession>
<sequence>MGSSRSEGSSSSSARQPYGSPIPYRVGPFEYEPAVLCRCELKAARWISWSVDNPGRRYFKCRNARKGGCDFYAWHDGPTSSFLREVLNDLQGAMHSLRREKADAVKEVEELRVKSEEQCREFASVGRELASVRELVSELDVKNAVLIDSKCRLEKERTVLIWCILSCMCVVILLVLGKN</sequence>
<reference evidence="8" key="1">
    <citation type="submission" date="2015-04" db="UniProtKB">
        <authorList>
            <consortium name="EnsemblPlants"/>
        </authorList>
    </citation>
    <scope>IDENTIFICATION</scope>
    <source>
        <strain evidence="8">SL10</strain>
    </source>
</reference>
<keyword evidence="1" id="KW-0479">Metal-binding</keyword>